<comment type="caution">
    <text evidence="2">The sequence shown here is derived from an EMBL/GenBank/DDBJ whole genome shotgun (WGS) entry which is preliminary data.</text>
</comment>
<gene>
    <name evidence="2" type="ORF">D5R97_07965</name>
</gene>
<evidence type="ECO:0000259" key="1">
    <source>
        <dbReference type="Pfam" id="PF18765"/>
    </source>
</evidence>
<dbReference type="InterPro" id="IPR024700">
    <property type="entry name" value="UCP020217"/>
</dbReference>
<dbReference type="AlphaFoldDB" id="A0A424YCG8"/>
<feature type="domain" description="Polymerase beta nucleotidyltransferase" evidence="1">
    <location>
        <begin position="43"/>
        <end position="127"/>
    </location>
</feature>
<keyword evidence="2" id="KW-0808">Transferase</keyword>
<organism evidence="2 3">
    <name type="scientific">Candidatus Syntrophonatronum acetioxidans</name>
    <dbReference type="NCBI Taxonomy" id="1795816"/>
    <lineage>
        <taxon>Bacteria</taxon>
        <taxon>Bacillati</taxon>
        <taxon>Bacillota</taxon>
        <taxon>Clostridia</taxon>
        <taxon>Eubacteriales</taxon>
        <taxon>Syntrophomonadaceae</taxon>
        <taxon>Candidatus Syntrophonatronum</taxon>
    </lineage>
</organism>
<evidence type="ECO:0000313" key="2">
    <source>
        <dbReference type="EMBL" id="RQD74324.1"/>
    </source>
</evidence>
<protein>
    <submittedName>
        <fullName evidence="2">Nucleotidyltransferase domain-containing protein</fullName>
    </submittedName>
</protein>
<dbReference type="InterPro" id="IPR041633">
    <property type="entry name" value="Polbeta"/>
</dbReference>
<dbReference type="EMBL" id="QZAA01000210">
    <property type="protein sequence ID" value="RQD74324.1"/>
    <property type="molecule type" value="Genomic_DNA"/>
</dbReference>
<dbReference type="PIRSF" id="PIRSF020217">
    <property type="entry name" value="UCP020217"/>
    <property type="match status" value="1"/>
</dbReference>
<reference evidence="2 3" key="1">
    <citation type="submission" date="2018-08" db="EMBL/GenBank/DDBJ databases">
        <title>The metabolism and importance of syntrophic acetate oxidation coupled to methane or sulfide production in haloalkaline environments.</title>
        <authorList>
            <person name="Timmers P.H.A."/>
            <person name="Vavourakis C.D."/>
            <person name="Sorokin D.Y."/>
            <person name="Sinninghe Damste J.S."/>
            <person name="Muyzer G."/>
            <person name="Stams A.J.M."/>
            <person name="Plugge C.M."/>
        </authorList>
    </citation>
    <scope>NUCLEOTIDE SEQUENCE [LARGE SCALE GENOMIC DNA]</scope>
    <source>
        <strain evidence="2">MSAO_Bac1</strain>
    </source>
</reference>
<dbReference type="InterPro" id="IPR043519">
    <property type="entry name" value="NT_sf"/>
</dbReference>
<dbReference type="GO" id="GO:0016740">
    <property type="term" value="F:transferase activity"/>
    <property type="evidence" value="ECO:0007669"/>
    <property type="project" value="UniProtKB-KW"/>
</dbReference>
<dbReference type="CDD" id="cd05403">
    <property type="entry name" value="NT_KNTase_like"/>
    <property type="match status" value="1"/>
</dbReference>
<name>A0A424YCG8_9FIRM</name>
<dbReference type="SUPFAM" id="SSF81301">
    <property type="entry name" value="Nucleotidyltransferase"/>
    <property type="match status" value="1"/>
</dbReference>
<sequence>MSKTADQLSPEELEHFRKALIKRVKEKNGELAKRYSKAKEIAEKIAQELYNNFDAKEVILFGSAAKGEYFNKWSDIDLAAVGIPDHRFYAAVAFVTGYSDEFKIDLVDPDECSSGMKKSIFEEGIRL</sequence>
<dbReference type="Proteomes" id="UP000285138">
    <property type="component" value="Unassembled WGS sequence"/>
</dbReference>
<accession>A0A424YCG8</accession>
<evidence type="ECO:0000313" key="3">
    <source>
        <dbReference type="Proteomes" id="UP000285138"/>
    </source>
</evidence>
<dbReference type="Gene3D" id="3.30.460.10">
    <property type="entry name" value="Beta Polymerase, domain 2"/>
    <property type="match status" value="1"/>
</dbReference>
<dbReference type="Pfam" id="PF18765">
    <property type="entry name" value="Polbeta"/>
    <property type="match status" value="1"/>
</dbReference>
<proteinExistence type="predicted"/>